<evidence type="ECO:0000313" key="2">
    <source>
        <dbReference type="Ensembl" id="ENSCLMP00005018197.1"/>
    </source>
</evidence>
<evidence type="ECO:0008006" key="4">
    <source>
        <dbReference type="Google" id="ProtNLM"/>
    </source>
</evidence>
<reference evidence="2" key="2">
    <citation type="submission" date="2025-09" db="UniProtKB">
        <authorList>
            <consortium name="Ensembl"/>
        </authorList>
    </citation>
    <scope>IDENTIFICATION</scope>
</reference>
<proteinExistence type="predicted"/>
<dbReference type="AlphaFoldDB" id="A0A8C2Z3X1"/>
<dbReference type="Ensembl" id="ENSCLMT00005019208.1">
    <property type="protein sequence ID" value="ENSCLMP00005018197.1"/>
    <property type="gene ID" value="ENSCLMG00005009242.1"/>
</dbReference>
<organism evidence="2 3">
    <name type="scientific">Cyclopterus lumpus</name>
    <name type="common">Lumpsucker</name>
    <dbReference type="NCBI Taxonomy" id="8103"/>
    <lineage>
        <taxon>Eukaryota</taxon>
        <taxon>Metazoa</taxon>
        <taxon>Chordata</taxon>
        <taxon>Craniata</taxon>
        <taxon>Vertebrata</taxon>
        <taxon>Euteleostomi</taxon>
        <taxon>Actinopterygii</taxon>
        <taxon>Neopterygii</taxon>
        <taxon>Teleostei</taxon>
        <taxon>Neoteleostei</taxon>
        <taxon>Acanthomorphata</taxon>
        <taxon>Eupercaria</taxon>
        <taxon>Perciformes</taxon>
        <taxon>Cottioidei</taxon>
        <taxon>Cottales</taxon>
        <taxon>Cyclopteridae</taxon>
        <taxon>Cyclopterus</taxon>
    </lineage>
</organism>
<dbReference type="PANTHER" id="PTHR15117">
    <property type="entry name" value="ATAXIN 7 RELATED"/>
    <property type="match status" value="1"/>
</dbReference>
<dbReference type="InterPro" id="IPR052237">
    <property type="entry name" value="Ataxin-7-like_regulator"/>
</dbReference>
<dbReference type="PANTHER" id="PTHR15117:SF5">
    <property type="entry name" value="ATAXIN-7-LIKE PROTEIN 2"/>
    <property type="match status" value="1"/>
</dbReference>
<accession>A0A8C2Z3X1</accession>
<evidence type="ECO:0000256" key="1">
    <source>
        <dbReference type="SAM" id="MobiDB-lite"/>
    </source>
</evidence>
<reference evidence="2" key="1">
    <citation type="submission" date="2025-08" db="UniProtKB">
        <authorList>
            <consortium name="Ensembl"/>
        </authorList>
    </citation>
    <scope>IDENTIFICATION</scope>
</reference>
<evidence type="ECO:0000313" key="3">
    <source>
        <dbReference type="Proteomes" id="UP000694565"/>
    </source>
</evidence>
<keyword evidence="3" id="KW-1185">Reference proteome</keyword>
<dbReference type="GeneTree" id="ENSGT00940000159736"/>
<protein>
    <recommendedName>
        <fullName evidence="4">Ataxin 7-like 2</fullName>
    </recommendedName>
</protein>
<name>A0A8C2Z3X1_CYCLU</name>
<feature type="region of interest" description="Disordered" evidence="1">
    <location>
        <begin position="74"/>
        <end position="128"/>
    </location>
</feature>
<feature type="compositionally biased region" description="Polar residues" evidence="1">
    <location>
        <begin position="77"/>
        <end position="88"/>
    </location>
</feature>
<sequence length="173" mass="19578">MAALDRQNPNLDDFVGLNWSCWVERVNILPSDDMHTFGRCPSHDEISLVVCSHCGQVVKPQAFEKHCERRHGPLTKTCGQSSSASQQRLRPARPLANHSSSRQKQKDTRGHGASAHSSAVSPVHQHRPSKAQQEAVRYCLRLFISWQHTEGQLFRFRRCLTEECGPVTIPFIL</sequence>
<dbReference type="Proteomes" id="UP000694565">
    <property type="component" value="Unplaced"/>
</dbReference>